<feature type="domain" description="Reverse transcriptase" evidence="1">
    <location>
        <begin position="1"/>
        <end position="95"/>
    </location>
</feature>
<dbReference type="SUPFAM" id="SSF56672">
    <property type="entry name" value="DNA/RNA polymerases"/>
    <property type="match status" value="1"/>
</dbReference>
<dbReference type="OrthoDB" id="1002013at2759"/>
<dbReference type="Gene3D" id="3.10.10.10">
    <property type="entry name" value="HIV Type 1 Reverse Transcriptase, subunit A, domain 1"/>
    <property type="match status" value="1"/>
</dbReference>
<dbReference type="InterPro" id="IPR043128">
    <property type="entry name" value="Rev_trsase/Diguanyl_cyclase"/>
</dbReference>
<accession>A0A8J5YA06</accession>
<comment type="caution">
    <text evidence="2">The sequence shown here is derived from an EMBL/GenBank/DDBJ whole genome shotgun (WGS) entry which is preliminary data.</text>
</comment>
<sequence length="177" mass="19946">MVFRTHEGCYEFLVMPFGLTNTPSTFQATMNEVFKSLRKFVLVFVDDILIYSGSWQEHLNHVKLVLTRLRECGLVAKASKCVFGQERVEYLGHLVRSFLGIAGYYRKFIKGFASIVAPLSDLLLKEASFTWTNTAQEAFEKLKQCLCTLPILGLSDFTKGFVFKTDASGVGIEATLH</sequence>
<dbReference type="InterPro" id="IPR051320">
    <property type="entry name" value="Viral_Replic_Matur_Polypro"/>
</dbReference>
<name>A0A8J5YA06_9ROSI</name>
<organism evidence="2 3">
    <name type="scientific">Gossypium anomalum</name>
    <dbReference type="NCBI Taxonomy" id="47600"/>
    <lineage>
        <taxon>Eukaryota</taxon>
        <taxon>Viridiplantae</taxon>
        <taxon>Streptophyta</taxon>
        <taxon>Embryophyta</taxon>
        <taxon>Tracheophyta</taxon>
        <taxon>Spermatophyta</taxon>
        <taxon>Magnoliopsida</taxon>
        <taxon>eudicotyledons</taxon>
        <taxon>Gunneridae</taxon>
        <taxon>Pentapetalae</taxon>
        <taxon>rosids</taxon>
        <taxon>malvids</taxon>
        <taxon>Malvales</taxon>
        <taxon>Malvaceae</taxon>
        <taxon>Malvoideae</taxon>
        <taxon>Gossypium</taxon>
    </lineage>
</organism>
<dbReference type="InterPro" id="IPR041577">
    <property type="entry name" value="RT_RNaseH_2"/>
</dbReference>
<dbReference type="PROSITE" id="PS50878">
    <property type="entry name" value="RT_POL"/>
    <property type="match status" value="1"/>
</dbReference>
<reference evidence="2 3" key="1">
    <citation type="journal article" date="2021" name="bioRxiv">
        <title>The Gossypium anomalum genome as a resource for cotton improvement and evolutionary analysis of hybrid incompatibility.</title>
        <authorList>
            <person name="Grover C.E."/>
            <person name="Yuan D."/>
            <person name="Arick M.A."/>
            <person name="Miller E.R."/>
            <person name="Hu G."/>
            <person name="Peterson D.G."/>
            <person name="Wendel J.F."/>
            <person name="Udall J.A."/>
        </authorList>
    </citation>
    <scope>NUCLEOTIDE SEQUENCE [LARGE SCALE GENOMIC DNA]</scope>
    <source>
        <strain evidence="2">JFW-Udall</strain>
        <tissue evidence="2">Leaf</tissue>
    </source>
</reference>
<dbReference type="Pfam" id="PF00078">
    <property type="entry name" value="RVT_1"/>
    <property type="match status" value="1"/>
</dbReference>
<dbReference type="Gene3D" id="3.30.70.270">
    <property type="match status" value="2"/>
</dbReference>
<keyword evidence="3" id="KW-1185">Reference proteome</keyword>
<dbReference type="InterPro" id="IPR000477">
    <property type="entry name" value="RT_dom"/>
</dbReference>
<evidence type="ECO:0000313" key="3">
    <source>
        <dbReference type="Proteomes" id="UP000701853"/>
    </source>
</evidence>
<dbReference type="EMBL" id="JAHUZN010000008">
    <property type="protein sequence ID" value="KAG8485906.1"/>
    <property type="molecule type" value="Genomic_DNA"/>
</dbReference>
<protein>
    <recommendedName>
        <fullName evidence="1">Reverse transcriptase domain-containing protein</fullName>
    </recommendedName>
</protein>
<dbReference type="Pfam" id="PF17919">
    <property type="entry name" value="RT_RNaseH_2"/>
    <property type="match status" value="1"/>
</dbReference>
<gene>
    <name evidence="2" type="ORF">CXB51_019256</name>
</gene>
<dbReference type="FunFam" id="3.30.70.270:FF:000020">
    <property type="entry name" value="Transposon Tf2-6 polyprotein-like Protein"/>
    <property type="match status" value="1"/>
</dbReference>
<dbReference type="CDD" id="cd01647">
    <property type="entry name" value="RT_LTR"/>
    <property type="match status" value="1"/>
</dbReference>
<dbReference type="FunFam" id="3.30.70.270:FF:000003">
    <property type="entry name" value="Transposon Ty3-G Gag-Pol polyprotein"/>
    <property type="match status" value="1"/>
</dbReference>
<dbReference type="InterPro" id="IPR043502">
    <property type="entry name" value="DNA/RNA_pol_sf"/>
</dbReference>
<dbReference type="PANTHER" id="PTHR33064">
    <property type="entry name" value="POL PROTEIN"/>
    <property type="match status" value="1"/>
</dbReference>
<dbReference type="PANTHER" id="PTHR33064:SF37">
    <property type="entry name" value="RIBONUCLEASE H"/>
    <property type="match status" value="1"/>
</dbReference>
<evidence type="ECO:0000313" key="2">
    <source>
        <dbReference type="EMBL" id="KAG8485906.1"/>
    </source>
</evidence>
<dbReference type="Proteomes" id="UP000701853">
    <property type="component" value="Chromosome 8"/>
</dbReference>
<proteinExistence type="predicted"/>
<dbReference type="AlphaFoldDB" id="A0A8J5YA06"/>
<evidence type="ECO:0000259" key="1">
    <source>
        <dbReference type="PROSITE" id="PS50878"/>
    </source>
</evidence>